<feature type="compositionally biased region" description="Low complexity" evidence="11">
    <location>
        <begin position="29"/>
        <end position="39"/>
    </location>
</feature>
<evidence type="ECO:0000256" key="1">
    <source>
        <dbReference type="ARBA" id="ARBA00003041"/>
    </source>
</evidence>
<evidence type="ECO:0000259" key="12">
    <source>
        <dbReference type="Pfam" id="PF02108"/>
    </source>
</evidence>
<dbReference type="InterPro" id="IPR000563">
    <property type="entry name" value="Flag_FliH"/>
</dbReference>
<accession>A0ABS8C9X7</accession>
<feature type="compositionally biased region" description="Pro residues" evidence="11">
    <location>
        <begin position="40"/>
        <end position="50"/>
    </location>
</feature>
<keyword evidence="5" id="KW-0813">Transport</keyword>
<keyword evidence="8" id="KW-0653">Protein transport</keyword>
<keyword evidence="9" id="KW-1006">Bacterial flagellum protein export</keyword>
<dbReference type="PRINTS" id="PR01003">
    <property type="entry name" value="FLGFLIH"/>
</dbReference>
<comment type="function">
    <text evidence="1">Needed for flagellar regrowth and assembly.</text>
</comment>
<dbReference type="Proteomes" id="UP000776983">
    <property type="component" value="Unassembled WGS sequence"/>
</dbReference>
<evidence type="ECO:0000256" key="6">
    <source>
        <dbReference type="ARBA" id="ARBA00022490"/>
    </source>
</evidence>
<keyword evidence="7" id="KW-1005">Bacterial flagellum biogenesis</keyword>
<comment type="subcellular location">
    <subcellularLocation>
        <location evidence="2">Cytoplasm</location>
    </subcellularLocation>
</comment>
<evidence type="ECO:0000256" key="7">
    <source>
        <dbReference type="ARBA" id="ARBA00022795"/>
    </source>
</evidence>
<evidence type="ECO:0000256" key="3">
    <source>
        <dbReference type="ARBA" id="ARBA00006602"/>
    </source>
</evidence>
<dbReference type="InterPro" id="IPR018035">
    <property type="entry name" value="Flagellar_FliH/T3SS_HrpE"/>
</dbReference>
<sequence>MSNDGSSLSGRSGATRAAWRRWEMHEVGDSSPRPSSLDTSPPPPPVTPEPVEPDGGDLDLLLEQLQDQAREQGHTQGYEAGFAQGQEAGHEQGHAAGFQAGMEQALEEQNRRAAQLDGLLQSAESALEQLNTQVAQGLVDLALHIARHVVQITLNAQPESLVHTVRELLQPQEGQLSWIRIRIHPSDHELLEQYFRSLPAPPPWQLLHDDTLTPGGCVLETSLGEIDATLQTRWARVAGSLATHAPAWQESK</sequence>
<dbReference type="Pfam" id="PF02108">
    <property type="entry name" value="FliH"/>
    <property type="match status" value="1"/>
</dbReference>
<feature type="domain" description="Flagellar assembly protein FliH/Type III secretion system HrpE" evidence="12">
    <location>
        <begin position="113"/>
        <end position="237"/>
    </location>
</feature>
<keyword evidence="10" id="KW-0175">Coiled coil</keyword>
<keyword evidence="6" id="KW-0963">Cytoplasm</keyword>
<evidence type="ECO:0000256" key="8">
    <source>
        <dbReference type="ARBA" id="ARBA00022927"/>
    </source>
</evidence>
<evidence type="ECO:0000256" key="11">
    <source>
        <dbReference type="SAM" id="MobiDB-lite"/>
    </source>
</evidence>
<keyword evidence="13" id="KW-0966">Cell projection</keyword>
<evidence type="ECO:0000256" key="10">
    <source>
        <dbReference type="SAM" id="Coils"/>
    </source>
</evidence>
<feature type="compositionally biased region" description="Polar residues" evidence="11">
    <location>
        <begin position="1"/>
        <end position="12"/>
    </location>
</feature>
<keyword evidence="13" id="KW-0282">Flagellum</keyword>
<feature type="coiled-coil region" evidence="10">
    <location>
        <begin position="106"/>
        <end position="133"/>
    </location>
</feature>
<dbReference type="PANTHER" id="PTHR34982:SF1">
    <property type="entry name" value="FLAGELLAR ASSEMBLY PROTEIN FLIH"/>
    <property type="match status" value="1"/>
</dbReference>
<dbReference type="PANTHER" id="PTHR34982">
    <property type="entry name" value="YOP PROTEINS TRANSLOCATION PROTEIN L"/>
    <property type="match status" value="1"/>
</dbReference>
<comment type="similarity">
    <text evidence="3">Belongs to the FliH family.</text>
</comment>
<dbReference type="NCBIfam" id="NF004270">
    <property type="entry name" value="PRK05687.2-1"/>
    <property type="match status" value="1"/>
</dbReference>
<reference evidence="13 14" key="1">
    <citation type="submission" date="2020-07" db="EMBL/GenBank/DDBJ databases">
        <title>Pusillimonas sp. nov., isolated from poultry manure in Taiwan.</title>
        <authorList>
            <person name="Lin S.-Y."/>
            <person name="Tang Y.-S."/>
            <person name="Young C.-C."/>
        </authorList>
    </citation>
    <scope>NUCLEOTIDE SEQUENCE [LARGE SCALE GENOMIC DNA]</scope>
    <source>
        <strain evidence="13 14">CC-YST705</strain>
    </source>
</reference>
<keyword evidence="13" id="KW-0969">Cilium</keyword>
<proteinExistence type="inferred from homology"/>
<evidence type="ECO:0000256" key="9">
    <source>
        <dbReference type="ARBA" id="ARBA00023225"/>
    </source>
</evidence>
<evidence type="ECO:0000256" key="2">
    <source>
        <dbReference type="ARBA" id="ARBA00004496"/>
    </source>
</evidence>
<evidence type="ECO:0000313" key="13">
    <source>
        <dbReference type="EMBL" id="MCB5362835.1"/>
    </source>
</evidence>
<dbReference type="InterPro" id="IPR051472">
    <property type="entry name" value="T3SS_Stator/FliH"/>
</dbReference>
<dbReference type="RefSeq" id="WP_226953083.1">
    <property type="nucleotide sequence ID" value="NZ_JACDXW010000002.1"/>
</dbReference>
<comment type="caution">
    <text evidence="13">The sequence shown here is derived from an EMBL/GenBank/DDBJ whole genome shotgun (WGS) entry which is preliminary data.</text>
</comment>
<name>A0ABS8C9X7_9BURK</name>
<organism evidence="13 14">
    <name type="scientific">Mesopusillimonas faecipullorum</name>
    <dbReference type="NCBI Taxonomy" id="2755040"/>
    <lineage>
        <taxon>Bacteria</taxon>
        <taxon>Pseudomonadati</taxon>
        <taxon>Pseudomonadota</taxon>
        <taxon>Betaproteobacteria</taxon>
        <taxon>Burkholderiales</taxon>
        <taxon>Alcaligenaceae</taxon>
        <taxon>Mesopusillimonas</taxon>
    </lineage>
</organism>
<gene>
    <name evidence="13" type="ORF">H0484_03575</name>
</gene>
<protein>
    <recommendedName>
        <fullName evidence="4">Flagellar assembly protein FliH</fullName>
    </recommendedName>
</protein>
<evidence type="ECO:0000313" key="14">
    <source>
        <dbReference type="Proteomes" id="UP000776983"/>
    </source>
</evidence>
<dbReference type="EMBL" id="JACDXW010000002">
    <property type="protein sequence ID" value="MCB5362835.1"/>
    <property type="molecule type" value="Genomic_DNA"/>
</dbReference>
<feature type="region of interest" description="Disordered" evidence="11">
    <location>
        <begin position="1"/>
        <end position="57"/>
    </location>
</feature>
<evidence type="ECO:0000256" key="5">
    <source>
        <dbReference type="ARBA" id="ARBA00022448"/>
    </source>
</evidence>
<keyword evidence="14" id="KW-1185">Reference proteome</keyword>
<evidence type="ECO:0000256" key="4">
    <source>
        <dbReference type="ARBA" id="ARBA00016507"/>
    </source>
</evidence>